<sequence length="266" mass="27844">MADGVRDESEFEEEPGEGLPWLEPTELELDERGGLVSRRAVLIVAGSVVAIVAALFLFAALFGGDDIEVPDGEVPLVRAPEGPFKVEPKDRGGLVVSESERMTSAVASGEDLPSDVATDRLPEVAVPVVPPAGEDADAPPRDLLAEAEEDAARRDAAGGDAPRTPASDEGAASDSDTGEEPVSERSSGGGQTIQLGAFSSQSRARDVWETFTGRYSYLAPLSMVLQPVEVNGTTLYRLRATIPDGGAGADEICNRLKLAGEQCVVV</sequence>
<evidence type="ECO:0000313" key="4">
    <source>
        <dbReference type="EMBL" id="OWV31854.1"/>
    </source>
</evidence>
<keyword evidence="2" id="KW-1133">Transmembrane helix</keyword>
<comment type="caution">
    <text evidence="4">The sequence shown here is derived from an EMBL/GenBank/DDBJ whole genome shotgun (WGS) entry which is preliminary data.</text>
</comment>
<evidence type="ECO:0000259" key="3">
    <source>
        <dbReference type="PROSITE" id="PS51724"/>
    </source>
</evidence>
<name>A0A219B0X4_9SPHN</name>
<dbReference type="InterPro" id="IPR007730">
    <property type="entry name" value="SPOR-like_dom"/>
</dbReference>
<gene>
    <name evidence="4" type="ORF">B5C34_15235</name>
</gene>
<proteinExistence type="predicted"/>
<protein>
    <recommendedName>
        <fullName evidence="3">SPOR domain-containing protein</fullName>
    </recommendedName>
</protein>
<accession>A0A219B0X4</accession>
<dbReference type="AlphaFoldDB" id="A0A219B0X4"/>
<feature type="compositionally biased region" description="Basic and acidic residues" evidence="1">
    <location>
        <begin position="148"/>
        <end position="157"/>
    </location>
</feature>
<organism evidence="4 5">
    <name type="scientific">Pacificimonas flava</name>
    <dbReference type="NCBI Taxonomy" id="1234595"/>
    <lineage>
        <taxon>Bacteria</taxon>
        <taxon>Pseudomonadati</taxon>
        <taxon>Pseudomonadota</taxon>
        <taxon>Alphaproteobacteria</taxon>
        <taxon>Sphingomonadales</taxon>
        <taxon>Sphingosinicellaceae</taxon>
        <taxon>Pacificimonas</taxon>
    </lineage>
</organism>
<evidence type="ECO:0000256" key="1">
    <source>
        <dbReference type="SAM" id="MobiDB-lite"/>
    </source>
</evidence>
<dbReference type="OrthoDB" id="7390714at2"/>
<dbReference type="GO" id="GO:0042834">
    <property type="term" value="F:peptidoglycan binding"/>
    <property type="evidence" value="ECO:0007669"/>
    <property type="project" value="InterPro"/>
</dbReference>
<keyword evidence="2" id="KW-0812">Transmembrane</keyword>
<evidence type="ECO:0000256" key="2">
    <source>
        <dbReference type="SAM" id="Phobius"/>
    </source>
</evidence>
<dbReference type="SUPFAM" id="SSF110997">
    <property type="entry name" value="Sporulation related repeat"/>
    <property type="match status" value="1"/>
</dbReference>
<feature type="domain" description="SPOR" evidence="3">
    <location>
        <begin position="185"/>
        <end position="266"/>
    </location>
</feature>
<keyword evidence="5" id="KW-1185">Reference proteome</keyword>
<dbReference type="Pfam" id="PF05036">
    <property type="entry name" value="SPOR"/>
    <property type="match status" value="1"/>
</dbReference>
<dbReference type="PROSITE" id="PS51724">
    <property type="entry name" value="SPOR"/>
    <property type="match status" value="1"/>
</dbReference>
<dbReference type="Gene3D" id="3.30.70.1070">
    <property type="entry name" value="Sporulation related repeat"/>
    <property type="match status" value="1"/>
</dbReference>
<dbReference type="EMBL" id="NFZT01000007">
    <property type="protein sequence ID" value="OWV31854.1"/>
    <property type="molecule type" value="Genomic_DNA"/>
</dbReference>
<dbReference type="RefSeq" id="WP_088713648.1">
    <property type="nucleotide sequence ID" value="NZ_NFZT01000007.1"/>
</dbReference>
<feature type="transmembrane region" description="Helical" evidence="2">
    <location>
        <begin position="40"/>
        <end position="62"/>
    </location>
</feature>
<feature type="region of interest" description="Disordered" evidence="1">
    <location>
        <begin position="1"/>
        <end position="21"/>
    </location>
</feature>
<keyword evidence="2" id="KW-0472">Membrane</keyword>
<reference evidence="5" key="1">
    <citation type="submission" date="2017-05" db="EMBL/GenBank/DDBJ databases">
        <authorList>
            <person name="Lin X."/>
        </authorList>
    </citation>
    <scope>NUCLEOTIDE SEQUENCE [LARGE SCALE GENOMIC DNA]</scope>
    <source>
        <strain evidence="5">JLT2012</strain>
    </source>
</reference>
<dbReference type="InterPro" id="IPR036680">
    <property type="entry name" value="SPOR-like_sf"/>
</dbReference>
<dbReference type="Proteomes" id="UP000198462">
    <property type="component" value="Unassembled WGS sequence"/>
</dbReference>
<feature type="region of interest" description="Disordered" evidence="1">
    <location>
        <begin position="148"/>
        <end position="199"/>
    </location>
</feature>
<evidence type="ECO:0000313" key="5">
    <source>
        <dbReference type="Proteomes" id="UP000198462"/>
    </source>
</evidence>
<feature type="region of interest" description="Disordered" evidence="1">
    <location>
        <begin position="101"/>
        <end position="121"/>
    </location>
</feature>